<keyword evidence="3" id="KW-1185">Reference proteome</keyword>
<organism evidence="3 5">
    <name type="scientific">Trichobilharzia regenti</name>
    <name type="common">Nasal bird schistosome</name>
    <dbReference type="NCBI Taxonomy" id="157069"/>
    <lineage>
        <taxon>Eukaryota</taxon>
        <taxon>Metazoa</taxon>
        <taxon>Spiralia</taxon>
        <taxon>Lophotrochozoa</taxon>
        <taxon>Platyhelminthes</taxon>
        <taxon>Trematoda</taxon>
        <taxon>Digenea</taxon>
        <taxon>Strigeidida</taxon>
        <taxon>Schistosomatoidea</taxon>
        <taxon>Schistosomatidae</taxon>
        <taxon>Trichobilharzia</taxon>
    </lineage>
</organism>
<dbReference type="Proteomes" id="UP000050795">
    <property type="component" value="Unassembled WGS sequence"/>
</dbReference>
<name>A0AA85K2X5_TRIRE</name>
<dbReference type="WBParaSite" id="TREG1_67270.1">
    <property type="protein sequence ID" value="TREG1_67270.1"/>
    <property type="gene ID" value="TREG1_67270"/>
</dbReference>
<evidence type="ECO:0000313" key="5">
    <source>
        <dbReference type="WBParaSite" id="TREG1_67270.2"/>
    </source>
</evidence>
<dbReference type="WBParaSite" id="TREG1_67270.2">
    <property type="protein sequence ID" value="TREG1_67270.2"/>
    <property type="gene ID" value="TREG1_67270"/>
</dbReference>
<evidence type="ECO:0000256" key="1">
    <source>
        <dbReference type="SAM" id="MobiDB-lite"/>
    </source>
</evidence>
<sequence length="655" mass="73873">MPGSKKGQSVLDANRKVSHGDLSVTCNDVSDVKHDMVDVTVSPFRGNRNIKLPKFEPRCFDGNPADYLQFVKEFETMLSSFLLSDELKLMYLMRYCTGGAARAIQCCKFMNPKEGYYEAMSILRQRFGRPSMIVRNLYEAVKCNGSQLQDDSKAPTEFLDNLMTYKNTLISMNRMNDLNSSFILEVIARRLPTRLQRKWVKISSRMEDEGIEPKFDDILKLVNTSVNQSMSKFASILNLTHRIEQSEGKTQSLMTNRPQRGGYREDSMISSNAYRSSECNRFRSTSSTDKLHDARQTRLCLTRLQEVHTKVSCEPVSKFRDKLNVKSTSDSELCDDNGAVKKSVVATGKPLLNIVSQHRVIALESSSDSTSLQGITSQSEVIKPFKICEEEPKLSTSVIKEFEIDEVDQIDDDKLNIPDNDHDTSHLSLVDHDEMRDMPTTAELNKSSVQLEREVEINADAVAEGMHTCQTVSVSDQRVAHLSLDASVKPELIVKDSSGGGLAGRQISESRATTASDPPLTSSTGINRSSLVLSSTMKLSPINSSILCNDYDSIGAFERTKDVALFREDKPSVNERVIVKLTCMNKGISSFKLLFECYHLWCKLLCAYAWLTRYFVCLFVIYVLRYNDMSVLSFRFEDIADRRKSANELCDDFPT</sequence>
<feature type="transmembrane region" description="Helical" evidence="2">
    <location>
        <begin position="607"/>
        <end position="626"/>
    </location>
</feature>
<dbReference type="PANTHER" id="PTHR47331">
    <property type="entry name" value="PHD-TYPE DOMAIN-CONTAINING PROTEIN"/>
    <property type="match status" value="1"/>
</dbReference>
<reference evidence="4 5" key="2">
    <citation type="submission" date="2023-11" db="UniProtKB">
        <authorList>
            <consortium name="WormBaseParasite"/>
        </authorList>
    </citation>
    <scope>IDENTIFICATION</scope>
</reference>
<feature type="compositionally biased region" description="Polar residues" evidence="1">
    <location>
        <begin position="507"/>
        <end position="523"/>
    </location>
</feature>
<dbReference type="AlphaFoldDB" id="A0AA85K2X5"/>
<accession>A0AA85K2X5</accession>
<dbReference type="Pfam" id="PF03564">
    <property type="entry name" value="DUF1759"/>
    <property type="match status" value="1"/>
</dbReference>
<keyword evidence="2" id="KW-0472">Membrane</keyword>
<proteinExistence type="predicted"/>
<keyword evidence="2" id="KW-0812">Transmembrane</keyword>
<protein>
    <submittedName>
        <fullName evidence="4 5">Uncharacterized protein</fullName>
    </submittedName>
</protein>
<evidence type="ECO:0000256" key="2">
    <source>
        <dbReference type="SAM" id="Phobius"/>
    </source>
</evidence>
<evidence type="ECO:0000313" key="3">
    <source>
        <dbReference type="Proteomes" id="UP000050795"/>
    </source>
</evidence>
<dbReference type="InterPro" id="IPR005312">
    <property type="entry name" value="DUF1759"/>
</dbReference>
<reference evidence="3" key="1">
    <citation type="submission" date="2022-06" db="EMBL/GenBank/DDBJ databases">
        <authorList>
            <person name="Berger JAMES D."/>
            <person name="Berger JAMES D."/>
        </authorList>
    </citation>
    <scope>NUCLEOTIDE SEQUENCE [LARGE SCALE GENOMIC DNA]</scope>
</reference>
<feature type="region of interest" description="Disordered" evidence="1">
    <location>
        <begin position="497"/>
        <end position="523"/>
    </location>
</feature>
<keyword evidence="2" id="KW-1133">Transmembrane helix</keyword>
<evidence type="ECO:0000313" key="4">
    <source>
        <dbReference type="WBParaSite" id="TREG1_67270.1"/>
    </source>
</evidence>